<dbReference type="InterPro" id="IPR058792">
    <property type="entry name" value="Beta-barrel_RND_2"/>
</dbReference>
<dbReference type="NCBIfam" id="TIGR01730">
    <property type="entry name" value="RND_mfp"/>
    <property type="match status" value="1"/>
</dbReference>
<evidence type="ECO:0000256" key="3">
    <source>
        <dbReference type="SAM" id="Coils"/>
    </source>
</evidence>
<evidence type="ECO:0000313" key="7">
    <source>
        <dbReference type="EMBL" id="SDU23102.1"/>
    </source>
</evidence>
<dbReference type="SUPFAM" id="SSF111369">
    <property type="entry name" value="HlyD-like secretion proteins"/>
    <property type="match status" value="1"/>
</dbReference>
<dbReference type="InterPro" id="IPR058624">
    <property type="entry name" value="MdtA-like_HH"/>
</dbReference>
<feature type="domain" description="Multidrug resistance protein MdtA-like alpha-helical hairpin" evidence="4">
    <location>
        <begin position="98"/>
        <end position="155"/>
    </location>
</feature>
<dbReference type="EMBL" id="LT629785">
    <property type="protein sequence ID" value="SDU23102.1"/>
    <property type="molecule type" value="Genomic_DNA"/>
</dbReference>
<comment type="similarity">
    <text evidence="1">Belongs to the membrane fusion protein (MFP) (TC 8.A.1) family.</text>
</comment>
<feature type="coiled-coil region" evidence="3">
    <location>
        <begin position="98"/>
        <end position="156"/>
    </location>
</feature>
<dbReference type="AlphaFoldDB" id="A0A1H2GUB9"/>
<dbReference type="Pfam" id="PF25876">
    <property type="entry name" value="HH_MFP_RND"/>
    <property type="match status" value="1"/>
</dbReference>
<dbReference type="Pfam" id="PF25954">
    <property type="entry name" value="Beta-barrel_RND_2"/>
    <property type="match status" value="1"/>
</dbReference>
<dbReference type="PROSITE" id="PS51257">
    <property type="entry name" value="PROKAR_LIPOPROTEIN"/>
    <property type="match status" value="1"/>
</dbReference>
<dbReference type="PANTHER" id="PTHR30469:SF15">
    <property type="entry name" value="HLYD FAMILY OF SECRETION PROTEINS"/>
    <property type="match status" value="1"/>
</dbReference>
<dbReference type="Proteomes" id="UP000243232">
    <property type="component" value="Chromosome I"/>
</dbReference>
<dbReference type="GO" id="GO:0015562">
    <property type="term" value="F:efflux transmembrane transporter activity"/>
    <property type="evidence" value="ECO:0007669"/>
    <property type="project" value="TreeGrafter"/>
</dbReference>
<organism evidence="7 8">
    <name type="scientific">Pseudomonas pohangensis</name>
    <dbReference type="NCBI Taxonomy" id="364197"/>
    <lineage>
        <taxon>Bacteria</taxon>
        <taxon>Pseudomonadati</taxon>
        <taxon>Pseudomonadota</taxon>
        <taxon>Gammaproteobacteria</taxon>
        <taxon>Pseudomonadales</taxon>
        <taxon>Pseudomonadaceae</taxon>
        <taxon>Pseudomonas</taxon>
    </lineage>
</organism>
<accession>A0A1H2GUB9</accession>
<name>A0A1H2GUB9_9PSED</name>
<evidence type="ECO:0000313" key="8">
    <source>
        <dbReference type="Proteomes" id="UP000243232"/>
    </source>
</evidence>
<dbReference type="InterPro" id="IPR006143">
    <property type="entry name" value="RND_pump_MFP"/>
</dbReference>
<keyword evidence="8" id="KW-1185">Reference proteome</keyword>
<reference evidence="8" key="1">
    <citation type="submission" date="2016-10" db="EMBL/GenBank/DDBJ databases">
        <authorList>
            <person name="Varghese N."/>
            <person name="Submissions S."/>
        </authorList>
    </citation>
    <scope>NUCLEOTIDE SEQUENCE [LARGE SCALE GENOMIC DNA]</scope>
    <source>
        <strain evidence="8">DSM 17875</strain>
    </source>
</reference>
<feature type="domain" description="Multidrug resistance protein MdtA-like barrel-sandwich hybrid" evidence="5">
    <location>
        <begin position="64"/>
        <end position="196"/>
    </location>
</feature>
<dbReference type="Gene3D" id="2.40.420.20">
    <property type="match status" value="1"/>
</dbReference>
<sequence>MLRPVSTVAVSLALAVFLSGCGKEQAEEQRPRPVMVVHPQSAEAQLETYPGEVRARYEPDLAFRIGGEVVKRLVDSGDQVKQGQVLAELDPKDVKLKLAAMKAQVTAAQANLKLVRAERDRYQQLLEKQLVSRSQYENFENLYQAGEARLKQVQAEYNVSANQAGYAVLRAPRDGVISRRMLEVGQVVAPGQTVFNMAADGEREILISLPEGNIGQFSIGQAVRIKLWSRPGVFLSGKLREISPAADPQTRTYAARVAITENDGKPVDLGQSAQVYVSPAGDIPLSVPLPALTADGAQSYVWIVDPVELTLKRVAVTAGPYGEEEVPILHGLQESDWVVSAGVQLLNEGVKVRPVDRDNRPLSLAGGE</sequence>
<dbReference type="STRING" id="364197.SAMN05216296_2538"/>
<evidence type="ECO:0000256" key="2">
    <source>
        <dbReference type="ARBA" id="ARBA00023054"/>
    </source>
</evidence>
<dbReference type="Pfam" id="PF25917">
    <property type="entry name" value="BSH_RND"/>
    <property type="match status" value="1"/>
</dbReference>
<evidence type="ECO:0000259" key="5">
    <source>
        <dbReference type="Pfam" id="PF25917"/>
    </source>
</evidence>
<keyword evidence="2 3" id="KW-0175">Coiled coil</keyword>
<evidence type="ECO:0000256" key="1">
    <source>
        <dbReference type="ARBA" id="ARBA00009477"/>
    </source>
</evidence>
<dbReference type="Gene3D" id="2.40.30.170">
    <property type="match status" value="1"/>
</dbReference>
<dbReference type="Gene3D" id="1.10.287.470">
    <property type="entry name" value="Helix hairpin bin"/>
    <property type="match status" value="1"/>
</dbReference>
<dbReference type="OrthoDB" id="9806939at2"/>
<evidence type="ECO:0000259" key="6">
    <source>
        <dbReference type="Pfam" id="PF25954"/>
    </source>
</evidence>
<evidence type="ECO:0000259" key="4">
    <source>
        <dbReference type="Pfam" id="PF25876"/>
    </source>
</evidence>
<protein>
    <submittedName>
        <fullName evidence="7">Membrane fusion protein, multidrug efflux system</fullName>
    </submittedName>
</protein>
<dbReference type="GO" id="GO:1990281">
    <property type="term" value="C:efflux pump complex"/>
    <property type="evidence" value="ECO:0007669"/>
    <property type="project" value="TreeGrafter"/>
</dbReference>
<proteinExistence type="inferred from homology"/>
<dbReference type="RefSeq" id="WP_090195894.1">
    <property type="nucleotide sequence ID" value="NZ_LT629785.1"/>
</dbReference>
<feature type="domain" description="CusB-like beta-barrel" evidence="6">
    <location>
        <begin position="207"/>
        <end position="275"/>
    </location>
</feature>
<dbReference type="PANTHER" id="PTHR30469">
    <property type="entry name" value="MULTIDRUG RESISTANCE PROTEIN MDTA"/>
    <property type="match status" value="1"/>
</dbReference>
<dbReference type="Gene3D" id="2.40.50.100">
    <property type="match status" value="1"/>
</dbReference>
<gene>
    <name evidence="7" type="ORF">SAMN05216296_2538</name>
</gene>
<dbReference type="InterPro" id="IPR058625">
    <property type="entry name" value="MdtA-like_BSH"/>
</dbReference>